<dbReference type="AlphaFoldDB" id="A0AAP0K1U7"/>
<evidence type="ECO:0000313" key="1">
    <source>
        <dbReference type="EMBL" id="KAK9144271.1"/>
    </source>
</evidence>
<protein>
    <submittedName>
        <fullName evidence="1">Uncharacterized protein</fullName>
    </submittedName>
</protein>
<organism evidence="1 2">
    <name type="scientific">Stephania japonica</name>
    <dbReference type="NCBI Taxonomy" id="461633"/>
    <lineage>
        <taxon>Eukaryota</taxon>
        <taxon>Viridiplantae</taxon>
        <taxon>Streptophyta</taxon>
        <taxon>Embryophyta</taxon>
        <taxon>Tracheophyta</taxon>
        <taxon>Spermatophyta</taxon>
        <taxon>Magnoliopsida</taxon>
        <taxon>Ranunculales</taxon>
        <taxon>Menispermaceae</taxon>
        <taxon>Menispermoideae</taxon>
        <taxon>Cissampelideae</taxon>
        <taxon>Stephania</taxon>
    </lineage>
</organism>
<sequence>MSYNAISGPLPSLKSSSSSITYVEPPLLAPRHCGEETIHGHEGSSSSFSSKVQSFAMDSRVSDMVVLLEKALAIAEEKNVAIEVKSELTVKIKVKESGN</sequence>
<keyword evidence="2" id="KW-1185">Reference proteome</keyword>
<dbReference type="Proteomes" id="UP001417504">
    <property type="component" value="Unassembled WGS sequence"/>
</dbReference>
<gene>
    <name evidence="1" type="ORF">Sjap_004174</name>
</gene>
<comment type="caution">
    <text evidence="1">The sequence shown here is derived from an EMBL/GenBank/DDBJ whole genome shotgun (WGS) entry which is preliminary data.</text>
</comment>
<accession>A0AAP0K1U7</accession>
<reference evidence="1 2" key="1">
    <citation type="submission" date="2024-01" db="EMBL/GenBank/DDBJ databases">
        <title>Genome assemblies of Stephania.</title>
        <authorList>
            <person name="Yang L."/>
        </authorList>
    </citation>
    <scope>NUCLEOTIDE SEQUENCE [LARGE SCALE GENOMIC DNA]</scope>
    <source>
        <strain evidence="1">QJT</strain>
        <tissue evidence="1">Leaf</tissue>
    </source>
</reference>
<proteinExistence type="predicted"/>
<dbReference type="EMBL" id="JBBNAE010000002">
    <property type="protein sequence ID" value="KAK9144271.1"/>
    <property type="molecule type" value="Genomic_DNA"/>
</dbReference>
<evidence type="ECO:0000313" key="2">
    <source>
        <dbReference type="Proteomes" id="UP001417504"/>
    </source>
</evidence>
<name>A0AAP0K1U7_9MAGN</name>